<dbReference type="PANTHER" id="PTHR45867">
    <property type="entry name" value="PURPLE ACID PHOSPHATASE"/>
    <property type="match status" value="1"/>
</dbReference>
<dbReference type="NCBIfam" id="TIGR04183">
    <property type="entry name" value="Por_Secre_tail"/>
    <property type="match status" value="1"/>
</dbReference>
<evidence type="ECO:0000256" key="1">
    <source>
        <dbReference type="ARBA" id="ARBA00022729"/>
    </source>
</evidence>
<comment type="caution">
    <text evidence="4">The sequence shown here is derived from an EMBL/GenBank/DDBJ whole genome shotgun (WGS) entry which is preliminary data.</text>
</comment>
<dbReference type="PANTHER" id="PTHR45867:SF3">
    <property type="entry name" value="ACID PHOSPHATASE TYPE 7"/>
    <property type="match status" value="1"/>
</dbReference>
<proteinExistence type="predicted"/>
<gene>
    <name evidence="4" type="ORF">L0661_04330</name>
</gene>
<protein>
    <submittedName>
        <fullName evidence="4">Metallophosphoesterase</fullName>
    </submittedName>
</protein>
<dbReference type="Pfam" id="PF16656">
    <property type="entry name" value="Pur_ac_phosph_N"/>
    <property type="match status" value="1"/>
</dbReference>
<sequence length="702" mass="78327">MKKYLLLIVLIYIVPCVQAQTTLLRGPYLQSATSTSMVIRWRTDIATTSTVRYGPSSAALTMQVNLAAKETEHEVKLSELDPATRYYYAIGSGTETLEGGEDNYFETAPEPGTKGKYRFGVLGDCGTNSATQDMVRERVSSYLGQNYMNALLLLGDNAYAFGKDAEYQSNFFNHYKSNFLKKNPVFPTPGNHDYNNDNSDRQKDHNVPYYDIFTLPTQGEAGGVASETEAFYSYDYGNVHFLSLDSYGKEDQATRLYDTLGRQVQWIKKDLAANQNKDWIVAYWHHPPYSQGSRNSETELDMIKIRENFIGILERNGVDLILCGHSHVYERSRLMEGHYDKADTFDPAKHNVSNSSGRYDGSQESCPYLKKSGINKGTVYVVSGSAGQLGSKAAGFPHKAMYYSDAERSGGMVLEVEGNRLDAKWIGVDGIIYDQFTIEKDVNNETTIEVDAGESVELKSSFIGDYVWNNGAKTSSITVSPDKTTDYNVKDAQNCITDVFHVKVTLADPVKLISFSREADAANVVTLSWATEFENAFSHFLIERAQDDLKWAEVGRVAGGPTSTTIKNYSFKDEQSPKLDLNQSIYYRLKMVALDGRISYSRITSIRLQEIILAVNPNAKPFDIEVIPNPSSARQMQVKLSESASLKVEMQLMDVSGRILVEKTMTLTESPVPFLPDNVAAGIYLLKVSVNGRSVVRKLAVY</sequence>
<name>A0A9X1Q9B3_9BACT</name>
<dbReference type="InterPro" id="IPR004843">
    <property type="entry name" value="Calcineurin-like_PHP"/>
</dbReference>
<dbReference type="InterPro" id="IPR015914">
    <property type="entry name" value="PAPs_N"/>
</dbReference>
<dbReference type="EMBL" id="JAKFFV010000003">
    <property type="protein sequence ID" value="MCF2497520.1"/>
    <property type="molecule type" value="Genomic_DNA"/>
</dbReference>
<evidence type="ECO:0000313" key="5">
    <source>
        <dbReference type="Proteomes" id="UP001139411"/>
    </source>
</evidence>
<keyword evidence="1" id="KW-0732">Signal</keyword>
<dbReference type="RefSeq" id="WP_235176950.1">
    <property type="nucleotide sequence ID" value="NZ_JAKFFV010000003.1"/>
</dbReference>
<organism evidence="4 5">
    <name type="scientific">Dyadobacter chenhuakuii</name>
    <dbReference type="NCBI Taxonomy" id="2909339"/>
    <lineage>
        <taxon>Bacteria</taxon>
        <taxon>Pseudomonadati</taxon>
        <taxon>Bacteroidota</taxon>
        <taxon>Cytophagia</taxon>
        <taxon>Cytophagales</taxon>
        <taxon>Spirosomataceae</taxon>
        <taxon>Dyadobacter</taxon>
    </lineage>
</organism>
<dbReference type="Gene3D" id="2.60.40.380">
    <property type="entry name" value="Purple acid phosphatase-like, N-terminal"/>
    <property type="match status" value="1"/>
</dbReference>
<dbReference type="AlphaFoldDB" id="A0A9X1Q9B3"/>
<dbReference type="InterPro" id="IPR026444">
    <property type="entry name" value="Secre_tail"/>
</dbReference>
<dbReference type="SUPFAM" id="SSF49363">
    <property type="entry name" value="Purple acid phosphatase, N-terminal domain"/>
    <property type="match status" value="1"/>
</dbReference>
<dbReference type="InterPro" id="IPR008963">
    <property type="entry name" value="Purple_acid_Pase-like_N"/>
</dbReference>
<dbReference type="Proteomes" id="UP001139411">
    <property type="component" value="Unassembled WGS sequence"/>
</dbReference>
<dbReference type="InterPro" id="IPR029052">
    <property type="entry name" value="Metallo-depent_PP-like"/>
</dbReference>
<feature type="domain" description="Calcineurin-like phosphoesterase" evidence="2">
    <location>
        <begin position="118"/>
        <end position="329"/>
    </location>
</feature>
<accession>A0A9X1Q9B3</accession>
<evidence type="ECO:0000259" key="3">
    <source>
        <dbReference type="Pfam" id="PF16656"/>
    </source>
</evidence>
<feature type="domain" description="Purple acid phosphatase N-terminal" evidence="3">
    <location>
        <begin position="30"/>
        <end position="95"/>
    </location>
</feature>
<evidence type="ECO:0000259" key="2">
    <source>
        <dbReference type="Pfam" id="PF00149"/>
    </source>
</evidence>
<dbReference type="GO" id="GO:0046872">
    <property type="term" value="F:metal ion binding"/>
    <property type="evidence" value="ECO:0007669"/>
    <property type="project" value="InterPro"/>
</dbReference>
<dbReference type="Pfam" id="PF00149">
    <property type="entry name" value="Metallophos"/>
    <property type="match status" value="1"/>
</dbReference>
<evidence type="ECO:0000313" key="4">
    <source>
        <dbReference type="EMBL" id="MCF2497520.1"/>
    </source>
</evidence>
<reference evidence="4" key="1">
    <citation type="submission" date="2022-01" db="EMBL/GenBank/DDBJ databases">
        <title>Novel species in genus Dyadobacter.</title>
        <authorList>
            <person name="Ma C."/>
        </authorList>
    </citation>
    <scope>NUCLEOTIDE SEQUENCE</scope>
    <source>
        <strain evidence="4">CY357</strain>
    </source>
</reference>
<dbReference type="Gene3D" id="3.60.21.10">
    <property type="match status" value="1"/>
</dbReference>
<dbReference type="SUPFAM" id="SSF56300">
    <property type="entry name" value="Metallo-dependent phosphatases"/>
    <property type="match status" value="1"/>
</dbReference>
<dbReference type="GO" id="GO:0003993">
    <property type="term" value="F:acid phosphatase activity"/>
    <property type="evidence" value="ECO:0007669"/>
    <property type="project" value="InterPro"/>
</dbReference>